<dbReference type="AlphaFoldDB" id="A0A4P7SGU0"/>
<gene>
    <name evidence="1" type="ORF">E5225_00710</name>
</gene>
<dbReference type="EMBL" id="CP039291">
    <property type="protein sequence ID" value="QCB92296.1"/>
    <property type="molecule type" value="Genomic_DNA"/>
</dbReference>
<dbReference type="KEGG" id="celz:E5225_00710"/>
<proteinExistence type="predicted"/>
<dbReference type="Proteomes" id="UP000296469">
    <property type="component" value="Chromosome"/>
</dbReference>
<evidence type="ECO:0000313" key="2">
    <source>
        <dbReference type="Proteomes" id="UP000296469"/>
    </source>
</evidence>
<dbReference type="InterPro" id="IPR027396">
    <property type="entry name" value="DsrEFH-like"/>
</dbReference>
<dbReference type="RefSeq" id="WP_135972545.1">
    <property type="nucleotide sequence ID" value="NZ_CP039291.1"/>
</dbReference>
<keyword evidence="2" id="KW-1185">Reference proteome</keyword>
<evidence type="ECO:0000313" key="1">
    <source>
        <dbReference type="EMBL" id="QCB92296.1"/>
    </source>
</evidence>
<sequence length="119" mass="12132">MPEHAAATATAATPAGGSARWLVVASRRPAAAGATAWDDAAALARAGQDVVLVVTDDVVVDLLRGAPWRSRVAAAGVRVLVDAAAARRRGVLDRLDVPAAEPPALGALLADPGLRTVWR</sequence>
<dbReference type="SUPFAM" id="SSF75169">
    <property type="entry name" value="DsrEFH-like"/>
    <property type="match status" value="1"/>
</dbReference>
<name>A0A4P7SGU0_9CELL</name>
<protein>
    <submittedName>
        <fullName evidence="1">Uncharacterized protein</fullName>
    </submittedName>
</protein>
<organism evidence="1 2">
    <name type="scientific">Cellulomonas shaoxiangyii</name>
    <dbReference type="NCBI Taxonomy" id="2566013"/>
    <lineage>
        <taxon>Bacteria</taxon>
        <taxon>Bacillati</taxon>
        <taxon>Actinomycetota</taxon>
        <taxon>Actinomycetes</taxon>
        <taxon>Micrococcales</taxon>
        <taxon>Cellulomonadaceae</taxon>
        <taxon>Cellulomonas</taxon>
    </lineage>
</organism>
<accession>A0A4P7SGU0</accession>
<reference evidence="1 2" key="1">
    <citation type="submission" date="2019-04" db="EMBL/GenBank/DDBJ databases">
        <title>Isolation and identification of Cellulomonas shaoxiangyii sp. Nov. isolated from feces of the Tibetan antelopes (Pantholops hodgsonii) in the Qinghai-Tibet plateau of China.</title>
        <authorList>
            <person name="Tian Z."/>
        </authorList>
    </citation>
    <scope>NUCLEOTIDE SEQUENCE [LARGE SCALE GENOMIC DNA]</scope>
    <source>
        <strain evidence="1 2">Z28</strain>
    </source>
</reference>